<sequence length="408" mass="45192">MKRVYVYRNTAEKNGKALAVENSFETFICDVCKQFKLNAESMKIYTENGCEINDLHVIKDEDKLFINFDDTEVLKLCDNIENSVTNLSIAETKEKDKSKIVTDWITLNIGGRHFMTSRSTLMAKEPLSMLARMFAEENNVYLMNPSATDTTGAYLIDRSPEYFEPILNYLRHGEVILDKHVNPKGVLEEAVFYGIDSMIPQLHKLIEESKCSSSNQHALTRMDVVKSIIMTPTTSELRFQGVNLAGADLNRLDLRYINFKYACLSRCNLSGANLSHCCLERADLSHANLEGAQLLGVKALCANMEGANLKGCNMEDPAGSKTVMEGVNLKGANLEGSNMAGVNLRVATLKNANLQNCDLRAAVLAGADLESCDLSGSDLHEANLRGANLKDAAFELMLTPLHMSQTIR</sequence>
<keyword evidence="2" id="KW-1185">Reference proteome</keyword>
<evidence type="ECO:0000313" key="1">
    <source>
        <dbReference type="EMBL" id="KAJ0170836.1"/>
    </source>
</evidence>
<dbReference type="Proteomes" id="UP000824533">
    <property type="component" value="Linkage Group LG26"/>
</dbReference>
<comment type="caution">
    <text evidence="1">The sequence shown here is derived from an EMBL/GenBank/DDBJ whole genome shotgun (WGS) entry which is preliminary data.</text>
</comment>
<protein>
    <submittedName>
        <fullName evidence="1">Uncharacterized protein</fullName>
    </submittedName>
</protein>
<reference evidence="1 2" key="1">
    <citation type="journal article" date="2021" name="Front. Genet.">
        <title>Chromosome-Level Genome Assembly Reveals Significant Gene Expansion in the Toll and IMD Signaling Pathways of Dendrolimus kikuchii.</title>
        <authorList>
            <person name="Zhou J."/>
            <person name="Wu P."/>
            <person name="Xiong Z."/>
            <person name="Liu N."/>
            <person name="Zhao N."/>
            <person name="Ji M."/>
            <person name="Qiu Y."/>
            <person name="Yang B."/>
        </authorList>
    </citation>
    <scope>NUCLEOTIDE SEQUENCE [LARGE SCALE GENOMIC DNA]</scope>
    <source>
        <strain evidence="1">Ann1</strain>
    </source>
</reference>
<evidence type="ECO:0000313" key="2">
    <source>
        <dbReference type="Proteomes" id="UP000824533"/>
    </source>
</evidence>
<dbReference type="EMBL" id="CM034412">
    <property type="protein sequence ID" value="KAJ0170836.1"/>
    <property type="molecule type" value="Genomic_DNA"/>
</dbReference>
<proteinExistence type="predicted"/>
<accession>A0ACC1CGX0</accession>
<name>A0ACC1CGX0_9NEOP</name>
<gene>
    <name evidence="1" type="ORF">K1T71_013608</name>
</gene>
<organism evidence="1 2">
    <name type="scientific">Dendrolimus kikuchii</name>
    <dbReference type="NCBI Taxonomy" id="765133"/>
    <lineage>
        <taxon>Eukaryota</taxon>
        <taxon>Metazoa</taxon>
        <taxon>Ecdysozoa</taxon>
        <taxon>Arthropoda</taxon>
        <taxon>Hexapoda</taxon>
        <taxon>Insecta</taxon>
        <taxon>Pterygota</taxon>
        <taxon>Neoptera</taxon>
        <taxon>Endopterygota</taxon>
        <taxon>Lepidoptera</taxon>
        <taxon>Glossata</taxon>
        <taxon>Ditrysia</taxon>
        <taxon>Bombycoidea</taxon>
        <taxon>Lasiocampidae</taxon>
        <taxon>Dendrolimus</taxon>
    </lineage>
</organism>